<keyword evidence="8" id="KW-1185">Reference proteome</keyword>
<evidence type="ECO:0000259" key="6">
    <source>
        <dbReference type="PROSITE" id="PS50860"/>
    </source>
</evidence>
<sequence>MTIVQTDTARPALVGSLACQLDPYSKELTTTVYSCTERPNADGLYEVELFDTVLFPEGGGQPHDTGFINEVKVVNVQRKGLDCIHYTEAPLEVGSKVVVKVDYERRWDHMQQHSGQHLISAVMESEFGFVTLSWNLGLIKSHIELDTKKSVPTQEQIDKLEIILNEKIRSAISVNTVHLKQQNDLETNPESLPKDYVGGVVRYVRIDGLDNNPCCGTHVNNLKDLQVIKFLHTEKVRGTNTMLFFLVGNRVTQYLHQSYARERALTAALSCGPDDHVDALSKIQKQFRDTQKTAKSLLKEIADYVGIDLAQKIKDQGYITYHREDADMTFLNLLTHHLKDFPPHSVILLCGGPKKEGGPIIILGNQDKVKECSNIVTEVLTNVKGGGKGRWQGKTTSWTNLDAVFAKVSEISS</sequence>
<name>A0ABR2VTR0_9FUNG</name>
<evidence type="ECO:0000313" key="8">
    <source>
        <dbReference type="Proteomes" id="UP001479436"/>
    </source>
</evidence>
<evidence type="ECO:0000256" key="1">
    <source>
        <dbReference type="ARBA" id="ARBA00001947"/>
    </source>
</evidence>
<keyword evidence="5" id="KW-0862">Zinc</keyword>
<gene>
    <name evidence="7" type="ORF">K7432_011820</name>
</gene>
<protein>
    <recommendedName>
        <fullName evidence="6">Alanyl-transfer RNA synthetases family profile domain-containing protein</fullName>
    </recommendedName>
</protein>
<evidence type="ECO:0000313" key="7">
    <source>
        <dbReference type="EMBL" id="KAK9701198.1"/>
    </source>
</evidence>
<dbReference type="InterPro" id="IPR012947">
    <property type="entry name" value="tRNA_SAD"/>
</dbReference>
<evidence type="ECO:0000256" key="5">
    <source>
        <dbReference type="ARBA" id="ARBA00022833"/>
    </source>
</evidence>
<dbReference type="InterPro" id="IPR051335">
    <property type="entry name" value="Alanyl-tRNA_Editing_Enzymes"/>
</dbReference>
<dbReference type="Gene3D" id="3.30.980.10">
    <property type="entry name" value="Threonyl-trna Synthetase, Chain A, domain 2"/>
    <property type="match status" value="1"/>
</dbReference>
<evidence type="ECO:0000256" key="3">
    <source>
        <dbReference type="ARBA" id="ARBA00008429"/>
    </source>
</evidence>
<dbReference type="InterPro" id="IPR018163">
    <property type="entry name" value="Thr/Ala-tRNA-synth_IIc_edit"/>
</dbReference>
<keyword evidence="4" id="KW-0479">Metal-binding</keyword>
<dbReference type="InterPro" id="IPR009000">
    <property type="entry name" value="Transl_B-barrel_sf"/>
</dbReference>
<dbReference type="PANTHER" id="PTHR43462:SF1">
    <property type="entry name" value="ALANYL-TRNA EDITING PROTEIN AARSD1"/>
    <property type="match status" value="1"/>
</dbReference>
<dbReference type="EMBL" id="JASJQH010007835">
    <property type="protein sequence ID" value="KAK9701198.1"/>
    <property type="molecule type" value="Genomic_DNA"/>
</dbReference>
<dbReference type="InterPro" id="IPR018165">
    <property type="entry name" value="Ala-tRNA-synth_IIc_core"/>
</dbReference>
<dbReference type="Proteomes" id="UP001479436">
    <property type="component" value="Unassembled WGS sequence"/>
</dbReference>
<reference evidence="7 8" key="1">
    <citation type="submission" date="2023-04" db="EMBL/GenBank/DDBJ databases">
        <title>Genome of Basidiobolus ranarum AG-B5.</title>
        <authorList>
            <person name="Stajich J.E."/>
            <person name="Carter-House D."/>
            <person name="Gryganskyi A."/>
        </authorList>
    </citation>
    <scope>NUCLEOTIDE SEQUENCE [LARGE SCALE GENOMIC DNA]</scope>
    <source>
        <strain evidence="7 8">AG-B5</strain>
    </source>
</reference>
<comment type="caution">
    <text evidence="7">The sequence shown here is derived from an EMBL/GenBank/DDBJ whole genome shotgun (WGS) entry which is preliminary data.</text>
</comment>
<dbReference type="Gene3D" id="2.40.30.130">
    <property type="match status" value="1"/>
</dbReference>
<comment type="subcellular location">
    <subcellularLocation>
        <location evidence="2">Cytoplasm</location>
    </subcellularLocation>
</comment>
<dbReference type="SUPFAM" id="SSF50447">
    <property type="entry name" value="Translation proteins"/>
    <property type="match status" value="1"/>
</dbReference>
<organism evidence="7 8">
    <name type="scientific">Basidiobolus ranarum</name>
    <dbReference type="NCBI Taxonomy" id="34480"/>
    <lineage>
        <taxon>Eukaryota</taxon>
        <taxon>Fungi</taxon>
        <taxon>Fungi incertae sedis</taxon>
        <taxon>Zoopagomycota</taxon>
        <taxon>Entomophthoromycotina</taxon>
        <taxon>Basidiobolomycetes</taxon>
        <taxon>Basidiobolales</taxon>
        <taxon>Basidiobolaceae</taxon>
        <taxon>Basidiobolus</taxon>
    </lineage>
</organism>
<evidence type="ECO:0000256" key="2">
    <source>
        <dbReference type="ARBA" id="ARBA00004496"/>
    </source>
</evidence>
<dbReference type="SUPFAM" id="SSF55186">
    <property type="entry name" value="ThrRS/AlaRS common domain"/>
    <property type="match status" value="1"/>
</dbReference>
<dbReference type="Pfam" id="PF07973">
    <property type="entry name" value="tRNA_SAD"/>
    <property type="match status" value="1"/>
</dbReference>
<dbReference type="SMART" id="SM00863">
    <property type="entry name" value="tRNA_SAD"/>
    <property type="match status" value="1"/>
</dbReference>
<dbReference type="PROSITE" id="PS50860">
    <property type="entry name" value="AA_TRNA_LIGASE_II_ALA"/>
    <property type="match status" value="1"/>
</dbReference>
<feature type="domain" description="Alanyl-transfer RNA synthetases family profile" evidence="6">
    <location>
        <begin position="47"/>
        <end position="257"/>
    </location>
</feature>
<comment type="similarity">
    <text evidence="3">Belongs to the class-II aminoacyl-tRNA synthetase family. Alax-L subfamily.</text>
</comment>
<dbReference type="PANTHER" id="PTHR43462">
    <property type="entry name" value="ALANYL-TRNA EDITING PROTEIN"/>
    <property type="match status" value="1"/>
</dbReference>
<comment type="cofactor">
    <cofactor evidence="1">
        <name>Zn(2+)</name>
        <dbReference type="ChEBI" id="CHEBI:29105"/>
    </cofactor>
</comment>
<proteinExistence type="inferred from homology"/>
<evidence type="ECO:0000256" key="4">
    <source>
        <dbReference type="ARBA" id="ARBA00022723"/>
    </source>
</evidence>
<accession>A0ABR2VTR0</accession>